<keyword evidence="3" id="KW-1185">Reference proteome</keyword>
<accession>A0ABP8J8D0</accession>
<evidence type="ECO:0000313" key="3">
    <source>
        <dbReference type="Proteomes" id="UP001500454"/>
    </source>
</evidence>
<dbReference type="RefSeq" id="WP_345225867.1">
    <property type="nucleotide sequence ID" value="NZ_BAABHA010000010.1"/>
</dbReference>
<gene>
    <name evidence="2" type="ORF">GCM10023186_31760</name>
</gene>
<feature type="signal peptide" evidence="1">
    <location>
        <begin position="1"/>
        <end position="19"/>
    </location>
</feature>
<name>A0ABP8J8D0_9BACT</name>
<sequence>MKKLLLVAGLAAGLQGASAASSEPDETGALNSRATALTRTMAEKALLDEGQYLKLKQLNLRMLTDLEDIKERFAADPDIRDIRMADAQLSYYRQLATLLRPNQLVAFTKNQSSMTALGQPSR</sequence>
<keyword evidence="1" id="KW-0732">Signal</keyword>
<protein>
    <submittedName>
        <fullName evidence="2">Uncharacterized protein</fullName>
    </submittedName>
</protein>
<dbReference type="Proteomes" id="UP001500454">
    <property type="component" value="Unassembled WGS sequence"/>
</dbReference>
<proteinExistence type="predicted"/>
<dbReference type="EMBL" id="BAABHA010000010">
    <property type="protein sequence ID" value="GAA4386773.1"/>
    <property type="molecule type" value="Genomic_DNA"/>
</dbReference>
<comment type="caution">
    <text evidence="2">The sequence shown here is derived from an EMBL/GenBank/DDBJ whole genome shotgun (WGS) entry which is preliminary data.</text>
</comment>
<evidence type="ECO:0000313" key="2">
    <source>
        <dbReference type="EMBL" id="GAA4386773.1"/>
    </source>
</evidence>
<reference evidence="3" key="1">
    <citation type="journal article" date="2019" name="Int. J. Syst. Evol. Microbiol.">
        <title>The Global Catalogue of Microorganisms (GCM) 10K type strain sequencing project: providing services to taxonomists for standard genome sequencing and annotation.</title>
        <authorList>
            <consortium name="The Broad Institute Genomics Platform"/>
            <consortium name="The Broad Institute Genome Sequencing Center for Infectious Disease"/>
            <person name="Wu L."/>
            <person name="Ma J."/>
        </authorList>
    </citation>
    <scope>NUCLEOTIDE SEQUENCE [LARGE SCALE GENOMIC DNA]</scope>
    <source>
        <strain evidence="3">JCM 17924</strain>
    </source>
</reference>
<feature type="chain" id="PRO_5046456095" evidence="1">
    <location>
        <begin position="20"/>
        <end position="122"/>
    </location>
</feature>
<organism evidence="2 3">
    <name type="scientific">Hymenobacter koreensis</name>
    <dbReference type="NCBI Taxonomy" id="1084523"/>
    <lineage>
        <taxon>Bacteria</taxon>
        <taxon>Pseudomonadati</taxon>
        <taxon>Bacteroidota</taxon>
        <taxon>Cytophagia</taxon>
        <taxon>Cytophagales</taxon>
        <taxon>Hymenobacteraceae</taxon>
        <taxon>Hymenobacter</taxon>
    </lineage>
</organism>
<evidence type="ECO:0000256" key="1">
    <source>
        <dbReference type="SAM" id="SignalP"/>
    </source>
</evidence>